<dbReference type="InterPro" id="IPR052403">
    <property type="entry name" value="LINC-complex_assoc"/>
</dbReference>
<keyword evidence="8" id="KW-1185">Reference proteome</keyword>
<keyword evidence="6" id="KW-0175">Coiled coil</keyword>
<evidence type="ECO:0000313" key="7">
    <source>
        <dbReference type="EMBL" id="KAG7175998.1"/>
    </source>
</evidence>
<feature type="coiled-coil region" evidence="6">
    <location>
        <begin position="148"/>
        <end position="175"/>
    </location>
</feature>
<dbReference type="PANTHER" id="PTHR47535">
    <property type="entry name" value="MUSCLE-SPECIFIC PROTEIN 300 KDA, ISOFORM G"/>
    <property type="match status" value="1"/>
</dbReference>
<feature type="coiled-coil region" evidence="6">
    <location>
        <begin position="356"/>
        <end position="387"/>
    </location>
</feature>
<dbReference type="EMBL" id="JAHLQT010004419">
    <property type="protein sequence ID" value="KAG7175998.1"/>
    <property type="molecule type" value="Genomic_DNA"/>
</dbReference>
<dbReference type="AlphaFoldDB" id="A0A8J5TNK0"/>
<dbReference type="GO" id="GO:0051015">
    <property type="term" value="F:actin filament binding"/>
    <property type="evidence" value="ECO:0007669"/>
    <property type="project" value="TreeGrafter"/>
</dbReference>
<evidence type="ECO:0000256" key="5">
    <source>
        <dbReference type="ARBA" id="ARBA00023136"/>
    </source>
</evidence>
<evidence type="ECO:0000256" key="1">
    <source>
        <dbReference type="ARBA" id="ARBA00004370"/>
    </source>
</evidence>
<dbReference type="GO" id="GO:0005640">
    <property type="term" value="C:nuclear outer membrane"/>
    <property type="evidence" value="ECO:0007669"/>
    <property type="project" value="TreeGrafter"/>
</dbReference>
<dbReference type="Proteomes" id="UP000747542">
    <property type="component" value="Unassembled WGS sequence"/>
</dbReference>
<protein>
    <submittedName>
        <fullName evidence="7">Nesprin-1-like 2</fullName>
    </submittedName>
</protein>
<name>A0A8J5TNK0_HOMAM</name>
<organism evidence="7 8">
    <name type="scientific">Homarus americanus</name>
    <name type="common">American lobster</name>
    <dbReference type="NCBI Taxonomy" id="6706"/>
    <lineage>
        <taxon>Eukaryota</taxon>
        <taxon>Metazoa</taxon>
        <taxon>Ecdysozoa</taxon>
        <taxon>Arthropoda</taxon>
        <taxon>Crustacea</taxon>
        <taxon>Multicrustacea</taxon>
        <taxon>Malacostraca</taxon>
        <taxon>Eumalacostraca</taxon>
        <taxon>Eucarida</taxon>
        <taxon>Decapoda</taxon>
        <taxon>Pleocyemata</taxon>
        <taxon>Astacidea</taxon>
        <taxon>Nephropoidea</taxon>
        <taxon>Nephropidae</taxon>
        <taxon>Homarus</taxon>
    </lineage>
</organism>
<evidence type="ECO:0000256" key="3">
    <source>
        <dbReference type="ARBA" id="ARBA00022737"/>
    </source>
</evidence>
<proteinExistence type="predicted"/>
<dbReference type="PANTHER" id="PTHR47535:SF1">
    <property type="entry name" value="NESPRIN-1"/>
    <property type="match status" value="1"/>
</dbReference>
<accession>A0A8J5TNK0</accession>
<dbReference type="SUPFAM" id="SSF46966">
    <property type="entry name" value="Spectrin repeat"/>
    <property type="match status" value="2"/>
</dbReference>
<comment type="subcellular location">
    <subcellularLocation>
        <location evidence="1">Membrane</location>
    </subcellularLocation>
</comment>
<evidence type="ECO:0000313" key="8">
    <source>
        <dbReference type="Proteomes" id="UP000747542"/>
    </source>
</evidence>
<keyword evidence="4" id="KW-1133">Transmembrane helix</keyword>
<comment type="caution">
    <text evidence="7">The sequence shown here is derived from an EMBL/GenBank/DDBJ whole genome shotgun (WGS) entry which is preliminary data.</text>
</comment>
<dbReference type="GO" id="GO:0034993">
    <property type="term" value="C:meiotic nuclear membrane microtubule tethering complex"/>
    <property type="evidence" value="ECO:0007669"/>
    <property type="project" value="TreeGrafter"/>
</dbReference>
<dbReference type="GO" id="GO:0005737">
    <property type="term" value="C:cytoplasm"/>
    <property type="evidence" value="ECO:0007669"/>
    <property type="project" value="TreeGrafter"/>
</dbReference>
<keyword evidence="3" id="KW-0677">Repeat</keyword>
<sequence>MVQDLLVESVTHEAQVGHLVEMARKVGDAITCTHLETRVTSHHQQTTGLRQEVSRMLERLEELHVHWSTYQIQMDKLQEWCSQAKTSLENIDLTPQDQEKLKEQYNQIWNLKAQFDSQSVMLNECMNHFDKSVGLVNMTDETNQRHFLSQFKVEWGELEELLQQKEKELHRIQIQVVPVPQLLAETQDTLSGIEVDLQNIDTNVKSIQQLRDISENYKVLRIKVLNSKENLDHLTQVSSAEEDQDEDLLDTVGKLSLTCQELICTIQQRIASLEYTLDHVQKTVSRVERISLTVSHLESTLERCQAVDKEGEQILKAALHSCQTIYDSLGRTEEDVTKVKQCMETLSKDPHHPCHLEELSAQVVALQERLEAVAENIKETRSNLKNRLEMWQKFMSSSDAVDSFLQEVEYLLESALDLPSVNRAALRKHVEELQNLQGSMATNETLLEILKTEAVYVEKTHCVETQQIRWNSVSQRLESVILRYETALELWSRFVTVQEEVRVWVESKITLIVTLQSRGISNEERSQIQVSTVD</sequence>
<keyword evidence="5" id="KW-0472">Membrane</keyword>
<dbReference type="GO" id="GO:0007097">
    <property type="term" value="P:nuclear migration"/>
    <property type="evidence" value="ECO:0007669"/>
    <property type="project" value="TreeGrafter"/>
</dbReference>
<gene>
    <name evidence="7" type="primary">Syne1-L2</name>
    <name evidence="7" type="ORF">Hamer_G016954</name>
</gene>
<reference evidence="7" key="1">
    <citation type="journal article" date="2021" name="Sci. Adv.">
        <title>The American lobster genome reveals insights on longevity, neural, and immune adaptations.</title>
        <authorList>
            <person name="Polinski J.M."/>
            <person name="Zimin A.V."/>
            <person name="Clark K.F."/>
            <person name="Kohn A.B."/>
            <person name="Sadowski N."/>
            <person name="Timp W."/>
            <person name="Ptitsyn A."/>
            <person name="Khanna P."/>
            <person name="Romanova D.Y."/>
            <person name="Williams P."/>
            <person name="Greenwood S.J."/>
            <person name="Moroz L.L."/>
            <person name="Walt D.R."/>
            <person name="Bodnar A.G."/>
        </authorList>
    </citation>
    <scope>NUCLEOTIDE SEQUENCE</scope>
    <source>
        <strain evidence="7">GMGI-L3</strain>
    </source>
</reference>
<evidence type="ECO:0000256" key="4">
    <source>
        <dbReference type="ARBA" id="ARBA00022989"/>
    </source>
</evidence>
<dbReference type="Gene3D" id="1.20.58.60">
    <property type="match status" value="2"/>
</dbReference>
<evidence type="ECO:0000256" key="2">
    <source>
        <dbReference type="ARBA" id="ARBA00022692"/>
    </source>
</evidence>
<evidence type="ECO:0000256" key="6">
    <source>
        <dbReference type="SAM" id="Coils"/>
    </source>
</evidence>
<keyword evidence="2" id="KW-0812">Transmembrane</keyword>